<organism evidence="5 6">
    <name type="scientific">Methanocorpusculum parvum</name>
    <dbReference type="NCBI Taxonomy" id="2193"/>
    <lineage>
        <taxon>Archaea</taxon>
        <taxon>Methanobacteriati</taxon>
        <taxon>Methanobacteriota</taxon>
        <taxon>Stenosarchaea group</taxon>
        <taxon>Methanomicrobia</taxon>
        <taxon>Methanomicrobiales</taxon>
        <taxon>Methanocorpusculaceae</taxon>
        <taxon>Methanocorpusculum</taxon>
    </lineage>
</organism>
<proteinExistence type="inferred from homology"/>
<protein>
    <recommendedName>
        <fullName evidence="4">D-aminoacyl-tRNA deacylase</fullName>
        <ecNumber evidence="4">3.1.1.96</ecNumber>
    </recommendedName>
</protein>
<dbReference type="EC" id="3.1.1.96" evidence="4"/>
<comment type="caution">
    <text evidence="5">The sequence shown here is derived from an EMBL/GenBank/DDBJ whole genome shotgun (WGS) entry which is preliminary data.</text>
</comment>
<accession>A0AAX0Q5D8</accession>
<evidence type="ECO:0000256" key="3">
    <source>
        <dbReference type="ARBA" id="ARBA00022833"/>
    </source>
</evidence>
<keyword evidence="6" id="KW-1185">Reference proteome</keyword>
<dbReference type="Gene3D" id="3.40.630.50">
    <property type="entry name" value="AF0625-like"/>
    <property type="match status" value="1"/>
</dbReference>
<evidence type="ECO:0000313" key="5">
    <source>
        <dbReference type="EMBL" id="PAV08539.1"/>
    </source>
</evidence>
<dbReference type="Gene3D" id="3.40.50.10700">
    <property type="entry name" value="AF0625-like"/>
    <property type="match status" value="1"/>
</dbReference>
<dbReference type="InterPro" id="IPR018033">
    <property type="entry name" value="Deacylase_DtdA_archaea"/>
</dbReference>
<reference evidence="5 6" key="1">
    <citation type="journal article" date="2017" name="BMC Genomics">
        <title>Genomic analysis of methanogenic archaea reveals a shift towards energy conservation.</title>
        <authorList>
            <person name="Gilmore S.P."/>
            <person name="Henske J.K."/>
            <person name="Sexton J.A."/>
            <person name="Solomon K.V."/>
            <person name="Seppala S."/>
            <person name="Yoo J.I."/>
            <person name="Huyett L.M."/>
            <person name="Pressman A."/>
            <person name="Cogan J.Z."/>
            <person name="Kivenson V."/>
            <person name="Peng X."/>
            <person name="Tan Y."/>
            <person name="Valentine D.L."/>
            <person name="O'Malley M.A."/>
        </authorList>
    </citation>
    <scope>NUCLEOTIDE SEQUENCE [LARGE SCALE GENOMIC DNA]</scope>
    <source>
        <strain evidence="5 6">XII</strain>
    </source>
</reference>
<dbReference type="EMBL" id="LMVO01000046">
    <property type="protein sequence ID" value="PAV08539.1"/>
    <property type="molecule type" value="Genomic_DNA"/>
</dbReference>
<comment type="function">
    <text evidence="4">D-aminoacyl-tRNA deacylase with broad substrate specificity. By recycling D-aminoacyl-tRNA to D-amino acids and free tRNA molecules, this enzyme counteracts the toxicity associated with the formation of D-aminoacyl-tRNA entities in vivo.</text>
</comment>
<comment type="subunit">
    <text evidence="4">Monomer.</text>
</comment>
<evidence type="ECO:0000256" key="2">
    <source>
        <dbReference type="ARBA" id="ARBA00022801"/>
    </source>
</evidence>
<sequence>MIIDIVNSDSDPAGRNIRAAVDDLLKNPPKGGFPLFNGNEVTFHTVPGRIIHAERSAVNPNADLIIVVSRHSSVNPVPVLTVHPAGNFGVAGLGGRDMELGLTSPAWMKAVLQNHAMFAPEGYRVSYEITHHGPTDLPVPFFFVEVGSTEKEWNDVSACTAAAKSVLYAQPSPDALALIGFGGTHYAARQTAICLETKGAFGHMMHTRDAGSVSKEMVSQMIAKSGGAAAAHIDRKALSKQELAHIDGILADLGLEEITEGDLRKINEMSFGTWLAYRDLAAATAPDLKIFPHGRILDEEPSVIEMPPDLFSAAFLGYEELFLAELEKMGNIFHTTGKGGRIMPTLLTSAKNRRQVSGDLIVLSVQQITRTQDSLVEGDQITITRRQFDPGIARTLGVPSGPLYGQLAAGSSVDLPDGRTITPDMVTKVVRKSIKIPGLENYS</sequence>
<name>A0AAX0Q5D8_9EURY</name>
<dbReference type="Proteomes" id="UP000243820">
    <property type="component" value="Unassembled WGS sequence"/>
</dbReference>
<keyword evidence="1 4" id="KW-0479">Metal-binding</keyword>
<dbReference type="GO" id="GO:0008270">
    <property type="term" value="F:zinc ion binding"/>
    <property type="evidence" value="ECO:0007669"/>
    <property type="project" value="UniProtKB-UniRule"/>
</dbReference>
<evidence type="ECO:0000256" key="4">
    <source>
        <dbReference type="HAMAP-Rule" id="MF_00562"/>
    </source>
</evidence>
<evidence type="ECO:0000313" key="6">
    <source>
        <dbReference type="Proteomes" id="UP000243820"/>
    </source>
</evidence>
<dbReference type="AlphaFoldDB" id="A0AAX0Q5D8"/>
<keyword evidence="2 4" id="KW-0378">Hydrolase</keyword>
<dbReference type="Pfam" id="PF04414">
    <property type="entry name" value="tRNA_deacylase"/>
    <property type="match status" value="1"/>
</dbReference>
<comment type="similarity">
    <text evidence="4">Belongs to the DtdA deacylase family.</text>
</comment>
<keyword evidence="3 4" id="KW-0862">Zinc</keyword>
<dbReference type="SUPFAM" id="SSF142535">
    <property type="entry name" value="AF0625-like"/>
    <property type="match status" value="1"/>
</dbReference>
<dbReference type="GO" id="GO:0019478">
    <property type="term" value="P:D-amino acid catabolic process"/>
    <property type="evidence" value="ECO:0007669"/>
    <property type="project" value="UniProtKB-UniRule"/>
</dbReference>
<evidence type="ECO:0000256" key="1">
    <source>
        <dbReference type="ARBA" id="ARBA00022723"/>
    </source>
</evidence>
<dbReference type="HAMAP" id="MF_00562">
    <property type="entry name" value="Deacylase_DtdA"/>
    <property type="match status" value="1"/>
</dbReference>
<comment type="cofactor">
    <cofactor evidence="4">
        <name>Zn(2+)</name>
        <dbReference type="ChEBI" id="CHEBI:29105"/>
    </cofactor>
    <text evidence="4">Binds 2 Zn(2+) ions per subunit.</text>
</comment>
<dbReference type="PANTHER" id="PTHR34667">
    <property type="entry name" value="D-AMINOACYL-TRNA DEACYLASE"/>
    <property type="match status" value="1"/>
</dbReference>
<comment type="catalytic activity">
    <reaction evidence="4">
        <text>a D-aminoacyl-tRNA + H2O = a tRNA + a D-alpha-amino acid + H(+)</text>
        <dbReference type="Rhea" id="RHEA:13953"/>
        <dbReference type="Rhea" id="RHEA-COMP:10123"/>
        <dbReference type="Rhea" id="RHEA-COMP:10124"/>
        <dbReference type="ChEBI" id="CHEBI:15377"/>
        <dbReference type="ChEBI" id="CHEBI:15378"/>
        <dbReference type="ChEBI" id="CHEBI:59871"/>
        <dbReference type="ChEBI" id="CHEBI:78442"/>
        <dbReference type="ChEBI" id="CHEBI:79333"/>
        <dbReference type="EC" id="3.1.1.96"/>
    </reaction>
</comment>
<gene>
    <name evidence="4" type="primary">dtdA</name>
    <name evidence="5" type="ORF">ASJ83_03010</name>
</gene>
<dbReference type="InterPro" id="IPR007508">
    <property type="entry name" value="DtdA"/>
</dbReference>
<dbReference type="RefSeq" id="WP_095642581.1">
    <property type="nucleotide sequence ID" value="NZ_LMVO01000046.1"/>
</dbReference>
<comment type="catalytic activity">
    <reaction evidence="4">
        <text>glycyl-tRNA(Ala) + H2O = tRNA(Ala) + glycine + H(+)</text>
        <dbReference type="Rhea" id="RHEA:53744"/>
        <dbReference type="Rhea" id="RHEA-COMP:9657"/>
        <dbReference type="Rhea" id="RHEA-COMP:13640"/>
        <dbReference type="ChEBI" id="CHEBI:15377"/>
        <dbReference type="ChEBI" id="CHEBI:15378"/>
        <dbReference type="ChEBI" id="CHEBI:57305"/>
        <dbReference type="ChEBI" id="CHEBI:78442"/>
        <dbReference type="ChEBI" id="CHEBI:78522"/>
        <dbReference type="EC" id="3.1.1.96"/>
    </reaction>
</comment>
<dbReference type="PANTHER" id="PTHR34667:SF1">
    <property type="entry name" value="D-AMINOACYL-TRNA DEACYLASE"/>
    <property type="match status" value="1"/>
</dbReference>
<dbReference type="GO" id="GO:0051499">
    <property type="term" value="F:D-aminoacyl-tRNA deacylase activity"/>
    <property type="evidence" value="ECO:0007669"/>
    <property type="project" value="UniProtKB-UniRule"/>
</dbReference>
<dbReference type="NCBIfam" id="NF011436">
    <property type="entry name" value="PRK14866.1-3"/>
    <property type="match status" value="1"/>
</dbReference>